<dbReference type="Gene3D" id="1.20.1600.10">
    <property type="entry name" value="Outer membrane efflux proteins (OEP)"/>
    <property type="match status" value="1"/>
</dbReference>
<evidence type="ECO:0000256" key="6">
    <source>
        <dbReference type="ARBA" id="ARBA00023136"/>
    </source>
</evidence>
<sequence>MRKITLKAVILVSLLLHLPVWGQGEVLEGYLQQGLQSNLVLQQRNLSLQNALYALKQARNLYIPSLDFQAGYTTAEGGRDIQLPVGDMLNPVYSTLNQFMGQNAFPLIENQQINFLPKNYYDARIRLSVPILNMDIIHNKRIQEKQWMIRENEVEIYQRELVKEIKTTYYSYLSALKAVEIHQNAIQLAEEGKRTNEKLIEAGNGLHAYVLRSETEIAQATAKLNAAELQLKTVQRYFNALLNREADATIEAAGTERIIPFIETTTVSAQDREELESMEYMVTLREDVVRMNKQVFVPKLNGFADAGSQAEGFKFNEQSRYYMVGLQLNIPIFNGNRNTLKVKEAKNEVEIAKLQKAYAEQQLDVAVTSAYNEVLASKSNYETTLKQLEMAETYFRLIDKGYAAGVNTYIETVDARTQLTAAKLATSVYYYQLLTALAKLERETASYPIPTNQQSK</sequence>
<name>A0A8J6PLT4_9FLAO</name>
<evidence type="ECO:0000313" key="10">
    <source>
        <dbReference type="Proteomes" id="UP000652681"/>
    </source>
</evidence>
<keyword evidence="6" id="KW-0472">Membrane</keyword>
<dbReference type="AlphaFoldDB" id="A0A8J6PLT4"/>
<evidence type="ECO:0000256" key="3">
    <source>
        <dbReference type="ARBA" id="ARBA00022448"/>
    </source>
</evidence>
<evidence type="ECO:0000256" key="7">
    <source>
        <dbReference type="ARBA" id="ARBA00023237"/>
    </source>
</evidence>
<comment type="subcellular location">
    <subcellularLocation>
        <location evidence="1">Cell outer membrane</location>
    </subcellularLocation>
</comment>
<dbReference type="InterPro" id="IPR003423">
    <property type="entry name" value="OMP_efflux"/>
</dbReference>
<comment type="similarity">
    <text evidence="2">Belongs to the outer membrane factor (OMF) (TC 1.B.17) family.</text>
</comment>
<proteinExistence type="inferred from homology"/>
<dbReference type="Proteomes" id="UP000652681">
    <property type="component" value="Unassembled WGS sequence"/>
</dbReference>
<dbReference type="Pfam" id="PF02321">
    <property type="entry name" value="OEP"/>
    <property type="match status" value="2"/>
</dbReference>
<evidence type="ECO:0000256" key="4">
    <source>
        <dbReference type="ARBA" id="ARBA00022452"/>
    </source>
</evidence>
<comment type="caution">
    <text evidence="9">The sequence shown here is derived from an EMBL/GenBank/DDBJ whole genome shotgun (WGS) entry which is preliminary data.</text>
</comment>
<dbReference type="GO" id="GO:0015562">
    <property type="term" value="F:efflux transmembrane transporter activity"/>
    <property type="evidence" value="ECO:0007669"/>
    <property type="project" value="InterPro"/>
</dbReference>
<feature type="coiled-coil region" evidence="8">
    <location>
        <begin position="210"/>
        <end position="237"/>
    </location>
</feature>
<dbReference type="GO" id="GO:1990281">
    <property type="term" value="C:efflux pump complex"/>
    <property type="evidence" value="ECO:0007669"/>
    <property type="project" value="TreeGrafter"/>
</dbReference>
<dbReference type="GO" id="GO:0015288">
    <property type="term" value="F:porin activity"/>
    <property type="evidence" value="ECO:0007669"/>
    <property type="project" value="TreeGrafter"/>
</dbReference>
<protein>
    <submittedName>
        <fullName evidence="9">TolC family protein</fullName>
    </submittedName>
</protein>
<evidence type="ECO:0000256" key="8">
    <source>
        <dbReference type="SAM" id="Coils"/>
    </source>
</evidence>
<evidence type="ECO:0000256" key="1">
    <source>
        <dbReference type="ARBA" id="ARBA00004442"/>
    </source>
</evidence>
<organism evidence="9 10">
    <name type="scientific">Taishania pollutisoli</name>
    <dbReference type="NCBI Taxonomy" id="2766479"/>
    <lineage>
        <taxon>Bacteria</taxon>
        <taxon>Pseudomonadati</taxon>
        <taxon>Bacteroidota</taxon>
        <taxon>Flavobacteriia</taxon>
        <taxon>Flavobacteriales</taxon>
        <taxon>Crocinitomicaceae</taxon>
        <taxon>Taishania</taxon>
    </lineage>
</organism>
<dbReference type="InterPro" id="IPR051906">
    <property type="entry name" value="TolC-like"/>
</dbReference>
<evidence type="ECO:0000313" key="9">
    <source>
        <dbReference type="EMBL" id="MBC9813125.1"/>
    </source>
</evidence>
<keyword evidence="5" id="KW-0812">Transmembrane</keyword>
<dbReference type="RefSeq" id="WP_216714388.1">
    <property type="nucleotide sequence ID" value="NZ_JACVEL010000008.1"/>
</dbReference>
<dbReference type="PANTHER" id="PTHR30026">
    <property type="entry name" value="OUTER MEMBRANE PROTEIN TOLC"/>
    <property type="match status" value="1"/>
</dbReference>
<dbReference type="GO" id="GO:0009279">
    <property type="term" value="C:cell outer membrane"/>
    <property type="evidence" value="ECO:0007669"/>
    <property type="project" value="UniProtKB-SubCell"/>
</dbReference>
<keyword evidence="4" id="KW-1134">Transmembrane beta strand</keyword>
<evidence type="ECO:0000256" key="5">
    <source>
        <dbReference type="ARBA" id="ARBA00022692"/>
    </source>
</evidence>
<dbReference type="PANTHER" id="PTHR30026:SF21">
    <property type="entry name" value="SLR1270 PROTEIN"/>
    <property type="match status" value="1"/>
</dbReference>
<dbReference type="EMBL" id="JACVEL010000008">
    <property type="protein sequence ID" value="MBC9813125.1"/>
    <property type="molecule type" value="Genomic_DNA"/>
</dbReference>
<keyword evidence="8" id="KW-0175">Coiled coil</keyword>
<reference evidence="9" key="1">
    <citation type="submission" date="2020-09" db="EMBL/GenBank/DDBJ databases">
        <title>Taishania pollutisoli gen. nov., sp. nov., Isolated from Tetrabromobisphenol A-Contaminated Soil.</title>
        <authorList>
            <person name="Chen Q."/>
        </authorList>
    </citation>
    <scope>NUCLEOTIDE SEQUENCE</scope>
    <source>
        <strain evidence="9">CZZ-1</strain>
    </source>
</reference>
<keyword evidence="3" id="KW-0813">Transport</keyword>
<keyword evidence="7" id="KW-0998">Cell outer membrane</keyword>
<dbReference type="SUPFAM" id="SSF56954">
    <property type="entry name" value="Outer membrane efflux proteins (OEP)"/>
    <property type="match status" value="1"/>
</dbReference>
<gene>
    <name evidence="9" type="ORF">H9Y05_11675</name>
</gene>
<accession>A0A8J6PLT4</accession>
<keyword evidence="10" id="KW-1185">Reference proteome</keyword>
<evidence type="ECO:0000256" key="2">
    <source>
        <dbReference type="ARBA" id="ARBA00007613"/>
    </source>
</evidence>